<accession>A0A420XP39</accession>
<dbReference type="EMBL" id="RBWV01000012">
    <property type="protein sequence ID" value="RKS73969.1"/>
    <property type="molecule type" value="Genomic_DNA"/>
</dbReference>
<comment type="caution">
    <text evidence="2">The sequence shown here is derived from an EMBL/GenBank/DDBJ whole genome shotgun (WGS) entry which is preliminary data.</text>
</comment>
<sequence length="34" mass="3448">MCPVCSLEVTGNPNAHGSPSPAEDLLATELEPPA</sequence>
<evidence type="ECO:0000313" key="2">
    <source>
        <dbReference type="EMBL" id="RKS73969.1"/>
    </source>
</evidence>
<dbReference type="Proteomes" id="UP000281955">
    <property type="component" value="Unassembled WGS sequence"/>
</dbReference>
<evidence type="ECO:0000313" key="3">
    <source>
        <dbReference type="Proteomes" id="UP000281955"/>
    </source>
</evidence>
<proteinExistence type="predicted"/>
<reference evidence="2 3" key="1">
    <citation type="submission" date="2018-10" db="EMBL/GenBank/DDBJ databases">
        <title>Genomic Encyclopedia of Archaeal and Bacterial Type Strains, Phase II (KMG-II): from individual species to whole genera.</title>
        <authorList>
            <person name="Goeker M."/>
        </authorList>
    </citation>
    <scope>NUCLEOTIDE SEQUENCE [LARGE SCALE GENOMIC DNA]</scope>
    <source>
        <strain evidence="2 3">RP-AC37</strain>
    </source>
</reference>
<name>A0A420XP39_9ACTN</name>
<keyword evidence="3" id="KW-1185">Reference proteome</keyword>
<protein>
    <submittedName>
        <fullName evidence="2">Uncharacterized protein</fullName>
    </submittedName>
</protein>
<gene>
    <name evidence="2" type="ORF">CLV35_2466</name>
</gene>
<organism evidence="2 3">
    <name type="scientific">Motilibacter peucedani</name>
    <dbReference type="NCBI Taxonomy" id="598650"/>
    <lineage>
        <taxon>Bacteria</taxon>
        <taxon>Bacillati</taxon>
        <taxon>Actinomycetota</taxon>
        <taxon>Actinomycetes</taxon>
        <taxon>Motilibacterales</taxon>
        <taxon>Motilibacteraceae</taxon>
        <taxon>Motilibacter</taxon>
    </lineage>
</organism>
<feature type="region of interest" description="Disordered" evidence="1">
    <location>
        <begin position="7"/>
        <end position="34"/>
    </location>
</feature>
<dbReference type="InParanoid" id="A0A420XP39"/>
<dbReference type="AlphaFoldDB" id="A0A420XP39"/>
<evidence type="ECO:0000256" key="1">
    <source>
        <dbReference type="SAM" id="MobiDB-lite"/>
    </source>
</evidence>